<dbReference type="KEGG" id="pti:PHATRDRAFT_41265"/>
<dbReference type="GeneID" id="7198989"/>
<gene>
    <name evidence="5" type="ORF">PHATRDRAFT_41265</name>
</gene>
<dbReference type="InterPro" id="IPR008278">
    <property type="entry name" value="4-PPantetheinyl_Trfase_dom"/>
</dbReference>
<dbReference type="PaxDb" id="2850-Phatr41265"/>
<dbReference type="STRING" id="556484.B7GDR7"/>
<evidence type="ECO:0000313" key="6">
    <source>
        <dbReference type="Proteomes" id="UP000000759"/>
    </source>
</evidence>
<protein>
    <recommendedName>
        <fullName evidence="1">holo-[acyl-carrier-protein] synthase</fullName>
        <ecNumber evidence="1">2.7.8.7</ecNumber>
    </recommendedName>
</protein>
<dbReference type="PANTHER" id="PTHR12215:SF10">
    <property type="entry name" value="L-AMINOADIPATE-SEMIALDEHYDE DEHYDROGENASE-PHOSPHOPANTETHEINYL TRANSFERASE"/>
    <property type="match status" value="1"/>
</dbReference>
<dbReference type="InterPro" id="IPR037143">
    <property type="entry name" value="4-PPantetheinyl_Trfase_dom_sf"/>
</dbReference>
<dbReference type="SUPFAM" id="SSF56214">
    <property type="entry name" value="4'-phosphopantetheinyl transferase"/>
    <property type="match status" value="1"/>
</dbReference>
<dbReference type="Pfam" id="PF22624">
    <property type="entry name" value="AASDHPPT_N"/>
    <property type="match status" value="1"/>
</dbReference>
<proteinExistence type="predicted"/>
<dbReference type="GO" id="GO:0008897">
    <property type="term" value="F:holo-[acyl-carrier-protein] synthase activity"/>
    <property type="evidence" value="ECO:0007669"/>
    <property type="project" value="UniProtKB-EC"/>
</dbReference>
<accession>B7GDR7</accession>
<feature type="domain" description="4'-phosphopantetheinyl transferase N-terminal" evidence="4">
    <location>
        <begin position="67"/>
        <end position="147"/>
    </location>
</feature>
<dbReference type="GO" id="GO:0019878">
    <property type="term" value="P:lysine biosynthetic process via aminoadipic acid"/>
    <property type="evidence" value="ECO:0007669"/>
    <property type="project" value="TreeGrafter"/>
</dbReference>
<evidence type="ECO:0000259" key="3">
    <source>
        <dbReference type="Pfam" id="PF01648"/>
    </source>
</evidence>
<keyword evidence="2" id="KW-0808">Transferase</keyword>
<dbReference type="eggNOG" id="ENOG502ST94">
    <property type="taxonomic scope" value="Eukaryota"/>
</dbReference>
<name>B7GDR7_PHATC</name>
<dbReference type="Proteomes" id="UP000000759">
    <property type="component" value="Chromosome 28"/>
</dbReference>
<evidence type="ECO:0000256" key="2">
    <source>
        <dbReference type="ARBA" id="ARBA00022679"/>
    </source>
</evidence>
<dbReference type="HOGENOM" id="CLU_920083_0_0_1"/>
<dbReference type="PANTHER" id="PTHR12215">
    <property type="entry name" value="PHOSPHOPANTETHEINE TRANSFERASE"/>
    <property type="match status" value="1"/>
</dbReference>
<dbReference type="GO" id="GO:0005829">
    <property type="term" value="C:cytosol"/>
    <property type="evidence" value="ECO:0007669"/>
    <property type="project" value="TreeGrafter"/>
</dbReference>
<evidence type="ECO:0000313" key="5">
    <source>
        <dbReference type="EMBL" id="EEC43392.1"/>
    </source>
</evidence>
<reference evidence="5 6" key="1">
    <citation type="journal article" date="2008" name="Nature">
        <title>The Phaeodactylum genome reveals the evolutionary history of diatom genomes.</title>
        <authorList>
            <person name="Bowler C."/>
            <person name="Allen A.E."/>
            <person name="Badger J.H."/>
            <person name="Grimwood J."/>
            <person name="Jabbari K."/>
            <person name="Kuo A."/>
            <person name="Maheswari U."/>
            <person name="Martens C."/>
            <person name="Maumus F."/>
            <person name="Otillar R.P."/>
            <person name="Rayko E."/>
            <person name="Salamov A."/>
            <person name="Vandepoele K."/>
            <person name="Beszteri B."/>
            <person name="Gruber A."/>
            <person name="Heijde M."/>
            <person name="Katinka M."/>
            <person name="Mock T."/>
            <person name="Valentin K."/>
            <person name="Verret F."/>
            <person name="Berges J.A."/>
            <person name="Brownlee C."/>
            <person name="Cadoret J.P."/>
            <person name="Chiovitti A."/>
            <person name="Choi C.J."/>
            <person name="Coesel S."/>
            <person name="De Martino A."/>
            <person name="Detter J.C."/>
            <person name="Durkin C."/>
            <person name="Falciatore A."/>
            <person name="Fournet J."/>
            <person name="Haruta M."/>
            <person name="Huysman M.J."/>
            <person name="Jenkins B.D."/>
            <person name="Jiroutova K."/>
            <person name="Jorgensen R.E."/>
            <person name="Joubert Y."/>
            <person name="Kaplan A."/>
            <person name="Kroger N."/>
            <person name="Kroth P.G."/>
            <person name="La Roche J."/>
            <person name="Lindquist E."/>
            <person name="Lommer M."/>
            <person name="Martin-Jezequel V."/>
            <person name="Lopez P.J."/>
            <person name="Lucas S."/>
            <person name="Mangogna M."/>
            <person name="McGinnis K."/>
            <person name="Medlin L.K."/>
            <person name="Montsant A."/>
            <person name="Oudot-Le Secq M.P."/>
            <person name="Napoli C."/>
            <person name="Obornik M."/>
            <person name="Parker M.S."/>
            <person name="Petit J.L."/>
            <person name="Porcel B.M."/>
            <person name="Poulsen N."/>
            <person name="Robison M."/>
            <person name="Rychlewski L."/>
            <person name="Rynearson T.A."/>
            <person name="Schmutz J."/>
            <person name="Shapiro H."/>
            <person name="Siaut M."/>
            <person name="Stanley M."/>
            <person name="Sussman M.R."/>
            <person name="Taylor A.R."/>
            <person name="Vardi A."/>
            <person name="von Dassow P."/>
            <person name="Vyverman W."/>
            <person name="Willis A."/>
            <person name="Wyrwicz L.S."/>
            <person name="Rokhsar D.S."/>
            <person name="Weissenbach J."/>
            <person name="Armbrust E.V."/>
            <person name="Green B.R."/>
            <person name="Van de Peer Y."/>
            <person name="Grigoriev I.V."/>
        </authorList>
    </citation>
    <scope>NUCLEOTIDE SEQUENCE [LARGE SCALE GENOMIC DNA]</scope>
    <source>
        <strain evidence="5 6">CCAP 1055/1</strain>
    </source>
</reference>
<dbReference type="InterPro" id="IPR055066">
    <property type="entry name" value="AASDHPPT_N"/>
</dbReference>
<feature type="domain" description="4'-phosphopantetheinyl transferase" evidence="3">
    <location>
        <begin position="174"/>
        <end position="231"/>
    </location>
</feature>
<evidence type="ECO:0000259" key="4">
    <source>
        <dbReference type="Pfam" id="PF22624"/>
    </source>
</evidence>
<dbReference type="RefSeq" id="XP_002185260.1">
    <property type="nucleotide sequence ID" value="XM_002185224.1"/>
</dbReference>
<dbReference type="OrthoDB" id="26719at2759"/>
<dbReference type="EMBL" id="CM000630">
    <property type="protein sequence ID" value="EEC43392.1"/>
    <property type="molecule type" value="Genomic_DNA"/>
</dbReference>
<keyword evidence="6" id="KW-1185">Reference proteome</keyword>
<sequence>MDLDCSTIQLIFVDVTNEYDLDEGDCQTKNLDALLNRLKLACVFQNACACLDADVDATNKDVYNVVRKEILRFVKPRDRYLALGSLLLKSQVFHDTYAHLDRSLIVNVPRTEHKKPYIPVATRLGHIEECDVYPFSISHQFPFVASARLLTETSDSTKREHPIQLYDSVLEFVDAFRSSFSDAEWGDLQFCRENEHNLLRELYLRWATKEAYTKALGVGLGFNFASFDIRLGPLPYGSLWNTIVEAQNETIRFEGCVFTFEKIRPSMETWLFSFHPLSQSHGSYETQGCGCVAVGPLPYAMLSE</sequence>
<dbReference type="EC" id="2.7.8.7" evidence="1"/>
<reference evidence="6" key="2">
    <citation type="submission" date="2008-08" db="EMBL/GenBank/DDBJ databases">
        <authorList>
            <consortium name="Diatom Consortium"/>
            <person name="Grigoriev I."/>
            <person name="Grimwood J."/>
            <person name="Kuo A."/>
            <person name="Otillar R.P."/>
            <person name="Salamov A."/>
            <person name="Detter J.C."/>
            <person name="Lindquist E."/>
            <person name="Shapiro H."/>
            <person name="Lucas S."/>
            <person name="Glavina del Rio T."/>
            <person name="Pitluck S."/>
            <person name="Rokhsar D."/>
            <person name="Bowler C."/>
        </authorList>
    </citation>
    <scope>GENOME REANNOTATION</scope>
    <source>
        <strain evidence="6">CCAP 1055/1</strain>
    </source>
</reference>
<dbReference type="Gene3D" id="3.90.470.20">
    <property type="entry name" value="4'-phosphopantetheinyl transferase domain"/>
    <property type="match status" value="1"/>
</dbReference>
<evidence type="ECO:0000256" key="1">
    <source>
        <dbReference type="ARBA" id="ARBA00013172"/>
    </source>
</evidence>
<organism evidence="5 6">
    <name type="scientific">Phaeodactylum tricornutum (strain CCAP 1055/1)</name>
    <dbReference type="NCBI Taxonomy" id="556484"/>
    <lineage>
        <taxon>Eukaryota</taxon>
        <taxon>Sar</taxon>
        <taxon>Stramenopiles</taxon>
        <taxon>Ochrophyta</taxon>
        <taxon>Bacillariophyta</taxon>
        <taxon>Bacillariophyceae</taxon>
        <taxon>Bacillariophycidae</taxon>
        <taxon>Naviculales</taxon>
        <taxon>Phaeodactylaceae</taxon>
        <taxon>Phaeodactylum</taxon>
    </lineage>
</organism>
<dbReference type="InterPro" id="IPR050559">
    <property type="entry name" value="P-Pant_transferase_sf"/>
</dbReference>
<dbReference type="AlphaFoldDB" id="B7GDR7"/>
<dbReference type="InParanoid" id="B7GDR7"/>
<dbReference type="GO" id="GO:0000287">
    <property type="term" value="F:magnesium ion binding"/>
    <property type="evidence" value="ECO:0007669"/>
    <property type="project" value="InterPro"/>
</dbReference>
<dbReference type="Pfam" id="PF01648">
    <property type="entry name" value="ACPS"/>
    <property type="match status" value="1"/>
</dbReference>